<dbReference type="GO" id="GO:0061630">
    <property type="term" value="F:ubiquitin protein ligase activity"/>
    <property type="evidence" value="ECO:0007669"/>
    <property type="project" value="UniProtKB-EC"/>
</dbReference>
<evidence type="ECO:0000256" key="9">
    <source>
        <dbReference type="ARBA" id="ARBA00022771"/>
    </source>
</evidence>
<dbReference type="Pfam" id="PF13639">
    <property type="entry name" value="zf-RING_2"/>
    <property type="match status" value="1"/>
</dbReference>
<comment type="similarity">
    <text evidence="14">Belongs to the RING-type zinc finger family. ATL subfamily.</text>
</comment>
<accession>A0AAN9ME08</accession>
<dbReference type="InterPro" id="IPR001841">
    <property type="entry name" value="Znf_RING"/>
</dbReference>
<evidence type="ECO:0000256" key="15">
    <source>
        <dbReference type="PROSITE-ProRule" id="PRU00175"/>
    </source>
</evidence>
<dbReference type="FunFam" id="3.30.40.10:FF:000285">
    <property type="entry name" value="RING-H2 finger protein ATL43"/>
    <property type="match status" value="1"/>
</dbReference>
<comment type="subcellular location">
    <subcellularLocation>
        <location evidence="2">Membrane</location>
        <topology evidence="2">Single-pass membrane protein</topology>
    </subcellularLocation>
</comment>
<keyword evidence="12 16" id="KW-1133">Transmembrane helix</keyword>
<dbReference type="PANTHER" id="PTHR46539:SF18">
    <property type="entry name" value="RING-H2 FINGER PROTEIN ATL4J"/>
    <property type="match status" value="1"/>
</dbReference>
<evidence type="ECO:0000256" key="10">
    <source>
        <dbReference type="ARBA" id="ARBA00022786"/>
    </source>
</evidence>
<evidence type="ECO:0000256" key="5">
    <source>
        <dbReference type="ARBA" id="ARBA00022679"/>
    </source>
</evidence>
<comment type="caution">
    <text evidence="18">The sequence shown here is derived from an EMBL/GenBank/DDBJ whole genome shotgun (WGS) entry which is preliminary data.</text>
</comment>
<evidence type="ECO:0000259" key="17">
    <source>
        <dbReference type="PROSITE" id="PS50089"/>
    </source>
</evidence>
<proteinExistence type="inferred from homology"/>
<evidence type="ECO:0000256" key="3">
    <source>
        <dbReference type="ARBA" id="ARBA00004906"/>
    </source>
</evidence>
<dbReference type="EMBL" id="JAYMYR010000007">
    <property type="protein sequence ID" value="KAK7352874.1"/>
    <property type="molecule type" value="Genomic_DNA"/>
</dbReference>
<dbReference type="PANTHER" id="PTHR46539">
    <property type="entry name" value="E3 UBIQUITIN-PROTEIN LIGASE ATL42"/>
    <property type="match status" value="1"/>
</dbReference>
<keyword evidence="13 16" id="KW-0472">Membrane</keyword>
<evidence type="ECO:0000256" key="11">
    <source>
        <dbReference type="ARBA" id="ARBA00022833"/>
    </source>
</evidence>
<dbReference type="CDD" id="cd16461">
    <property type="entry name" value="RING-H2_EL5-like"/>
    <property type="match status" value="1"/>
</dbReference>
<keyword evidence="10" id="KW-0833">Ubl conjugation pathway</keyword>
<dbReference type="Gene3D" id="3.30.40.10">
    <property type="entry name" value="Zinc/RING finger domain, C3HC4 (zinc finger)"/>
    <property type="match status" value="1"/>
</dbReference>
<dbReference type="GO" id="GO:0016020">
    <property type="term" value="C:membrane"/>
    <property type="evidence" value="ECO:0007669"/>
    <property type="project" value="UniProtKB-SubCell"/>
</dbReference>
<evidence type="ECO:0000256" key="14">
    <source>
        <dbReference type="ARBA" id="ARBA00024209"/>
    </source>
</evidence>
<keyword evidence="7" id="KW-0479">Metal-binding</keyword>
<protein>
    <recommendedName>
        <fullName evidence="4">RING-type E3 ubiquitin transferase</fullName>
        <ecNumber evidence="4">2.3.2.27</ecNumber>
    </recommendedName>
</protein>
<evidence type="ECO:0000313" key="18">
    <source>
        <dbReference type="EMBL" id="KAK7352874.1"/>
    </source>
</evidence>
<dbReference type="GO" id="GO:0008270">
    <property type="term" value="F:zinc ion binding"/>
    <property type="evidence" value="ECO:0007669"/>
    <property type="project" value="UniProtKB-KW"/>
</dbReference>
<evidence type="ECO:0000256" key="4">
    <source>
        <dbReference type="ARBA" id="ARBA00012483"/>
    </source>
</evidence>
<evidence type="ECO:0000256" key="2">
    <source>
        <dbReference type="ARBA" id="ARBA00004167"/>
    </source>
</evidence>
<feature type="transmembrane region" description="Helical" evidence="16">
    <location>
        <begin position="62"/>
        <end position="80"/>
    </location>
</feature>
<evidence type="ECO:0000256" key="8">
    <source>
        <dbReference type="ARBA" id="ARBA00022729"/>
    </source>
</evidence>
<comment type="catalytic activity">
    <reaction evidence="1">
        <text>S-ubiquitinyl-[E2 ubiquitin-conjugating enzyme]-L-cysteine + [acceptor protein]-L-lysine = [E2 ubiquitin-conjugating enzyme]-L-cysteine + N(6)-ubiquitinyl-[acceptor protein]-L-lysine.</text>
        <dbReference type="EC" id="2.3.2.27"/>
    </reaction>
</comment>
<evidence type="ECO:0000256" key="7">
    <source>
        <dbReference type="ARBA" id="ARBA00022723"/>
    </source>
</evidence>
<keyword evidence="11" id="KW-0862">Zinc</keyword>
<dbReference type="AlphaFoldDB" id="A0AAN9ME08"/>
<evidence type="ECO:0000256" key="16">
    <source>
        <dbReference type="SAM" id="Phobius"/>
    </source>
</evidence>
<evidence type="ECO:0000256" key="1">
    <source>
        <dbReference type="ARBA" id="ARBA00000900"/>
    </source>
</evidence>
<dbReference type="SMART" id="SM00184">
    <property type="entry name" value="RING"/>
    <property type="match status" value="1"/>
</dbReference>
<evidence type="ECO:0000256" key="6">
    <source>
        <dbReference type="ARBA" id="ARBA00022692"/>
    </source>
</evidence>
<dbReference type="EC" id="2.3.2.27" evidence="4"/>
<gene>
    <name evidence="18" type="ORF">VNO80_18304</name>
</gene>
<keyword evidence="5" id="KW-0808">Transferase</keyword>
<evidence type="ECO:0000256" key="12">
    <source>
        <dbReference type="ARBA" id="ARBA00022989"/>
    </source>
</evidence>
<dbReference type="PROSITE" id="PS50089">
    <property type="entry name" value="ZF_RING_2"/>
    <property type="match status" value="1"/>
</dbReference>
<dbReference type="SUPFAM" id="SSF57850">
    <property type="entry name" value="RING/U-box"/>
    <property type="match status" value="1"/>
</dbReference>
<organism evidence="18 19">
    <name type="scientific">Phaseolus coccineus</name>
    <name type="common">Scarlet runner bean</name>
    <name type="synonym">Phaseolus multiflorus</name>
    <dbReference type="NCBI Taxonomy" id="3886"/>
    <lineage>
        <taxon>Eukaryota</taxon>
        <taxon>Viridiplantae</taxon>
        <taxon>Streptophyta</taxon>
        <taxon>Embryophyta</taxon>
        <taxon>Tracheophyta</taxon>
        <taxon>Spermatophyta</taxon>
        <taxon>Magnoliopsida</taxon>
        <taxon>eudicotyledons</taxon>
        <taxon>Gunneridae</taxon>
        <taxon>Pentapetalae</taxon>
        <taxon>rosids</taxon>
        <taxon>fabids</taxon>
        <taxon>Fabales</taxon>
        <taxon>Fabaceae</taxon>
        <taxon>Papilionoideae</taxon>
        <taxon>50 kb inversion clade</taxon>
        <taxon>NPAAA clade</taxon>
        <taxon>indigoferoid/millettioid clade</taxon>
        <taxon>Phaseoleae</taxon>
        <taxon>Phaseolus</taxon>
    </lineage>
</organism>
<evidence type="ECO:0000256" key="13">
    <source>
        <dbReference type="ARBA" id="ARBA00023136"/>
    </source>
</evidence>
<keyword evidence="8" id="KW-0732">Signal</keyword>
<dbReference type="Proteomes" id="UP001374584">
    <property type="component" value="Unassembled WGS sequence"/>
</dbReference>
<dbReference type="InterPro" id="IPR013083">
    <property type="entry name" value="Znf_RING/FYVE/PHD"/>
</dbReference>
<keyword evidence="19" id="KW-1185">Reference proteome</keyword>
<feature type="domain" description="RING-type" evidence="17">
    <location>
        <begin position="138"/>
        <end position="180"/>
    </location>
</feature>
<evidence type="ECO:0000313" key="19">
    <source>
        <dbReference type="Proteomes" id="UP001374584"/>
    </source>
</evidence>
<reference evidence="18 19" key="1">
    <citation type="submission" date="2024-01" db="EMBL/GenBank/DDBJ databases">
        <title>The genomes of 5 underutilized Papilionoideae crops provide insights into root nodulation and disease resistanc.</title>
        <authorList>
            <person name="Jiang F."/>
        </authorList>
    </citation>
    <scope>NUCLEOTIDE SEQUENCE [LARGE SCALE GENOMIC DNA]</scope>
    <source>
        <strain evidence="18">JINMINGXINNONG_FW02</strain>
        <tissue evidence="18">Leaves</tissue>
    </source>
</reference>
<keyword evidence="9 15" id="KW-0863">Zinc-finger</keyword>
<sequence length="486" mass="55187">MVTSPLQKMNNTLKFNPFKNHLPIMFMMVLSLPFNVQSQDNEDEEQNLPQDPQTVHPSKGVVIAVLSTMFAITLILFLYVKFCRVNPHQLLTRNSNLQNSQGLSRSSLRVCGIDKEVVKTLPFFTFSSLKGFKEGLECTVCLSKFEDTETLRLLPKCKHAFHMNCIDKWFESHSTCPLCRRRVEAGDIKDFNYSLSSRFLRVPSNLTEDLNLEIFVQREPSRRGSSRRGFKDSGKCKKQELLIGDGSGGSGATKWNKHVHVTNHKIIISDAFTRSRWSDLNSSDLLSLSSEMLNDVSCRRFCFSSLESIEDSGKVHGTWRCKEEEKWFTELNPSEKRCMSEIAKVPRFAEMGKENTIGESVRSNERLRRVWLPIARKTLQWIAKQERNRGELEHNTLASNLFCSAHAPLASSLFDASSVSDQLHLCHLRVAELELEQRAEEQVRHAGLNDSHSTVRLVGDADALAWQALVVLGVALVFEARVRGRG</sequence>
<comment type="pathway">
    <text evidence="3">Protein modification; protein ubiquitination.</text>
</comment>
<name>A0AAN9ME08_PHACN</name>
<keyword evidence="6 16" id="KW-0812">Transmembrane</keyword>